<dbReference type="AlphaFoldDB" id="A0A846YIJ9"/>
<accession>A0A846YIJ9</accession>
<dbReference type="Pfam" id="PF08327">
    <property type="entry name" value="AHSA1"/>
    <property type="match status" value="1"/>
</dbReference>
<dbReference type="Proteomes" id="UP000570678">
    <property type="component" value="Unassembled WGS sequence"/>
</dbReference>
<dbReference type="InterPro" id="IPR023393">
    <property type="entry name" value="START-like_dom_sf"/>
</dbReference>
<dbReference type="InterPro" id="IPR013538">
    <property type="entry name" value="ASHA1/2-like_C"/>
</dbReference>
<evidence type="ECO:0000313" key="3">
    <source>
        <dbReference type="EMBL" id="NKY57464.1"/>
    </source>
</evidence>
<feature type="domain" description="Activator of Hsp90 ATPase homologue 1/2-like C-terminal" evidence="2">
    <location>
        <begin position="28"/>
        <end position="154"/>
    </location>
</feature>
<organism evidence="3 4">
    <name type="scientific">Nocardia flavorosea</name>
    <dbReference type="NCBI Taxonomy" id="53429"/>
    <lineage>
        <taxon>Bacteria</taxon>
        <taxon>Bacillati</taxon>
        <taxon>Actinomycetota</taxon>
        <taxon>Actinomycetes</taxon>
        <taxon>Mycobacteriales</taxon>
        <taxon>Nocardiaceae</taxon>
        <taxon>Nocardia</taxon>
    </lineage>
</organism>
<keyword evidence="4" id="KW-1185">Reference proteome</keyword>
<comment type="similarity">
    <text evidence="1">Belongs to the AHA1 family.</text>
</comment>
<gene>
    <name evidence="3" type="ORF">HGA15_15155</name>
</gene>
<comment type="caution">
    <text evidence="3">The sequence shown here is derived from an EMBL/GenBank/DDBJ whole genome shotgun (WGS) entry which is preliminary data.</text>
</comment>
<proteinExistence type="inferred from homology"/>
<protein>
    <recommendedName>
        <fullName evidence="2">Activator of Hsp90 ATPase homologue 1/2-like C-terminal domain-containing protein</fullName>
    </recommendedName>
</protein>
<dbReference type="RefSeq" id="WP_168433906.1">
    <property type="nucleotide sequence ID" value="NZ_JAAXOT010000007.1"/>
</dbReference>
<dbReference type="Gene3D" id="3.30.530.20">
    <property type="match status" value="1"/>
</dbReference>
<evidence type="ECO:0000313" key="4">
    <source>
        <dbReference type="Proteomes" id="UP000570678"/>
    </source>
</evidence>
<reference evidence="3 4" key="1">
    <citation type="submission" date="2020-04" db="EMBL/GenBank/DDBJ databases">
        <title>MicrobeNet Type strains.</title>
        <authorList>
            <person name="Nicholson A.C."/>
        </authorList>
    </citation>
    <scope>NUCLEOTIDE SEQUENCE [LARGE SCALE GENOMIC DNA]</scope>
    <source>
        <strain evidence="3 4">JCM 3332</strain>
    </source>
</reference>
<evidence type="ECO:0000256" key="1">
    <source>
        <dbReference type="ARBA" id="ARBA00006817"/>
    </source>
</evidence>
<evidence type="ECO:0000259" key="2">
    <source>
        <dbReference type="Pfam" id="PF08327"/>
    </source>
</evidence>
<dbReference type="EMBL" id="JAAXOT010000007">
    <property type="protein sequence ID" value="NKY57464.1"/>
    <property type="molecule type" value="Genomic_DNA"/>
</dbReference>
<dbReference type="SUPFAM" id="SSF55961">
    <property type="entry name" value="Bet v1-like"/>
    <property type="match status" value="1"/>
</dbReference>
<name>A0A846YIJ9_9NOCA</name>
<sequence>MPRVTKRLGEVLRDGDRVGTRYERILAHPPAKVWRAITESGHLRHWFPADILGERRAGAEIRFRFWPEAVEQASAELTEMEVDLEDPELPGRILAWEPPCLFEFLWDDEHLRFELFAEESGTRLVCTVWFGTPGPHGISGTATGYHVCLDELVDSLDGRPIDMPDPDEVAQLRRRYTEAVGATSV</sequence>